<dbReference type="AlphaFoldDB" id="A0A1T5FNB1"/>
<feature type="active site" description="Proton acceptor" evidence="4">
    <location>
        <position position="185"/>
    </location>
</feature>
<evidence type="ECO:0000313" key="6">
    <source>
        <dbReference type="EMBL" id="SKB97588.1"/>
    </source>
</evidence>
<evidence type="ECO:0000256" key="2">
    <source>
        <dbReference type="ARBA" id="ARBA00022963"/>
    </source>
</evidence>
<accession>A0A1T5FNB1</accession>
<dbReference type="PANTHER" id="PTHR14226">
    <property type="entry name" value="NEUROPATHY TARGET ESTERASE/SWISS CHEESE D.MELANOGASTER"/>
    <property type="match status" value="1"/>
</dbReference>
<keyword evidence="2 4" id="KW-0442">Lipid degradation</keyword>
<gene>
    <name evidence="6" type="ORF">SAMN05660841_03407</name>
</gene>
<dbReference type="Pfam" id="PF01734">
    <property type="entry name" value="Patatin"/>
    <property type="match status" value="1"/>
</dbReference>
<dbReference type="STRING" id="1513896.SAMN05660841_03407"/>
<feature type="active site" description="Nucleophile" evidence="4">
    <location>
        <position position="71"/>
    </location>
</feature>
<dbReference type="Gene3D" id="3.40.1090.10">
    <property type="entry name" value="Cytosolic phospholipase A2 catalytic domain"/>
    <property type="match status" value="1"/>
</dbReference>
<keyword evidence="3 4" id="KW-0443">Lipid metabolism</keyword>
<organism evidence="6 7">
    <name type="scientific">Sphingobacterium nematocida</name>
    <dbReference type="NCBI Taxonomy" id="1513896"/>
    <lineage>
        <taxon>Bacteria</taxon>
        <taxon>Pseudomonadati</taxon>
        <taxon>Bacteroidota</taxon>
        <taxon>Sphingobacteriia</taxon>
        <taxon>Sphingobacteriales</taxon>
        <taxon>Sphingobacteriaceae</taxon>
        <taxon>Sphingobacterium</taxon>
    </lineage>
</organism>
<evidence type="ECO:0000256" key="1">
    <source>
        <dbReference type="ARBA" id="ARBA00022801"/>
    </source>
</evidence>
<protein>
    <submittedName>
        <fullName evidence="6">NTE family protein</fullName>
    </submittedName>
</protein>
<dbReference type="EMBL" id="FUZF01000017">
    <property type="protein sequence ID" value="SKB97588.1"/>
    <property type="molecule type" value="Genomic_DNA"/>
</dbReference>
<dbReference type="InterPro" id="IPR050301">
    <property type="entry name" value="NTE"/>
</dbReference>
<keyword evidence="1 4" id="KW-0378">Hydrolase</keyword>
<dbReference type="SUPFAM" id="SSF52151">
    <property type="entry name" value="FabD/lysophospholipase-like"/>
    <property type="match status" value="1"/>
</dbReference>
<feature type="domain" description="PNPLA" evidence="5">
    <location>
        <begin position="38"/>
        <end position="198"/>
    </location>
</feature>
<evidence type="ECO:0000259" key="5">
    <source>
        <dbReference type="PROSITE" id="PS51635"/>
    </source>
</evidence>
<proteinExistence type="predicted"/>
<keyword evidence="7" id="KW-1185">Reference proteome</keyword>
<feature type="short sequence motif" description="GXSXG" evidence="4">
    <location>
        <begin position="69"/>
        <end position="73"/>
    </location>
</feature>
<dbReference type="InterPro" id="IPR002641">
    <property type="entry name" value="PNPLA_dom"/>
</dbReference>
<dbReference type="PROSITE" id="PS51635">
    <property type="entry name" value="PNPLA"/>
    <property type="match status" value="1"/>
</dbReference>
<evidence type="ECO:0000313" key="7">
    <source>
        <dbReference type="Proteomes" id="UP000190150"/>
    </source>
</evidence>
<dbReference type="GO" id="GO:0016787">
    <property type="term" value="F:hydrolase activity"/>
    <property type="evidence" value="ECO:0007669"/>
    <property type="project" value="UniProtKB-UniRule"/>
</dbReference>
<dbReference type="PANTHER" id="PTHR14226:SF76">
    <property type="entry name" value="NTE FAMILY PROTEIN RSSA"/>
    <property type="match status" value="1"/>
</dbReference>
<dbReference type="Proteomes" id="UP000190150">
    <property type="component" value="Unassembled WGS sequence"/>
</dbReference>
<dbReference type="GO" id="GO:0016042">
    <property type="term" value="P:lipid catabolic process"/>
    <property type="evidence" value="ECO:0007669"/>
    <property type="project" value="UniProtKB-UniRule"/>
</dbReference>
<feature type="short sequence motif" description="DGA/G" evidence="4">
    <location>
        <begin position="185"/>
        <end position="187"/>
    </location>
</feature>
<evidence type="ECO:0000256" key="3">
    <source>
        <dbReference type="ARBA" id="ARBA00023098"/>
    </source>
</evidence>
<reference evidence="7" key="1">
    <citation type="submission" date="2017-02" db="EMBL/GenBank/DDBJ databases">
        <authorList>
            <person name="Varghese N."/>
            <person name="Submissions S."/>
        </authorList>
    </citation>
    <scope>NUCLEOTIDE SEQUENCE [LARGE SCALE GENOMIC DNA]</scope>
    <source>
        <strain evidence="7">DSM 24091</strain>
    </source>
</reference>
<dbReference type="InterPro" id="IPR016035">
    <property type="entry name" value="Acyl_Trfase/lysoPLipase"/>
</dbReference>
<evidence type="ECO:0000256" key="4">
    <source>
        <dbReference type="PROSITE-ProRule" id="PRU01161"/>
    </source>
</evidence>
<sequence length="295" mass="33016">MFYQEVYIFRLFIDKNNSCIFPIFSQNLVEMQQRKISLILGSGGARGISQIGAIQWLVEQGLEIDEVVGCSIGSLVGAAFAGGKVNDLGDWMSKLTKREVFRLMDFSDPRFGFLKGSKVMRTLQEVFEDVDIENLPIRYTAVATDLASEQEVVFRTGSIYSAIRASIAIPAVFQGIHHENQFLVDGGVLNPVPVNHVQNADNIKIVINLDGVPHATNLKVYSKLNAIGILQESYMAMRRRLCMLSMQLYRPDYIINVPSDVSGVWDFDRSSDLIKVGYQLAKDTLSEHLDTIKKS</sequence>
<comment type="caution">
    <text evidence="4">Lacks conserved residue(s) required for the propagation of feature annotation.</text>
</comment>
<name>A0A1T5FNB1_9SPHI</name>